<reference evidence="2 3" key="1">
    <citation type="submission" date="2016-10" db="EMBL/GenBank/DDBJ databases">
        <authorList>
            <person name="de Groot N.N."/>
        </authorList>
    </citation>
    <scope>NUCLEOTIDE SEQUENCE [LARGE SCALE GENOMIC DNA]</scope>
    <source>
        <strain evidence="2 3">CGMCC 1.5058</strain>
    </source>
</reference>
<dbReference type="InterPro" id="IPR012902">
    <property type="entry name" value="N_methyl_site"/>
</dbReference>
<dbReference type="AlphaFoldDB" id="A0A1G8KLH0"/>
<dbReference type="Pfam" id="PF07963">
    <property type="entry name" value="N_methyl"/>
    <property type="match status" value="1"/>
</dbReference>
<dbReference type="EMBL" id="FNDZ01000002">
    <property type="protein sequence ID" value="SDI44277.1"/>
    <property type="molecule type" value="Genomic_DNA"/>
</dbReference>
<sequence length="111" mass="11850">MHNNNNNNNKGMTLIEVILAIAIIGIITVSFLSIFTTGFSLVKRAGDKSYVVFDNHAEIEASLSVPGIDGTSSLKIILNDGTEIVVPGAIDVFTQESGNVSTNITVFRPIN</sequence>
<dbReference type="Proteomes" id="UP000183255">
    <property type="component" value="Unassembled WGS sequence"/>
</dbReference>
<name>A0A1G8KLH0_9CLOT</name>
<dbReference type="RefSeq" id="WP_031577903.1">
    <property type="nucleotide sequence ID" value="NZ_FNDZ01000002.1"/>
</dbReference>
<organism evidence="2 3">
    <name type="scientific">Proteiniclasticum ruminis</name>
    <dbReference type="NCBI Taxonomy" id="398199"/>
    <lineage>
        <taxon>Bacteria</taxon>
        <taxon>Bacillati</taxon>
        <taxon>Bacillota</taxon>
        <taxon>Clostridia</taxon>
        <taxon>Eubacteriales</taxon>
        <taxon>Clostridiaceae</taxon>
        <taxon>Proteiniclasticum</taxon>
    </lineage>
</organism>
<proteinExistence type="predicted"/>
<keyword evidence="1" id="KW-0472">Membrane</keyword>
<evidence type="ECO:0000313" key="3">
    <source>
        <dbReference type="Proteomes" id="UP000183255"/>
    </source>
</evidence>
<feature type="transmembrane region" description="Helical" evidence="1">
    <location>
        <begin position="12"/>
        <end position="35"/>
    </location>
</feature>
<protein>
    <submittedName>
        <fullName evidence="2">Prepilin-type N-terminal cleavage/methylation domain-containing protein</fullName>
    </submittedName>
</protein>
<evidence type="ECO:0000313" key="2">
    <source>
        <dbReference type="EMBL" id="SDI44277.1"/>
    </source>
</evidence>
<dbReference type="NCBIfam" id="TIGR02532">
    <property type="entry name" value="IV_pilin_GFxxxE"/>
    <property type="match status" value="1"/>
</dbReference>
<keyword evidence="1" id="KW-0812">Transmembrane</keyword>
<keyword evidence="1" id="KW-1133">Transmembrane helix</keyword>
<accession>A0A1G8KLH0</accession>
<dbReference type="PROSITE" id="PS00409">
    <property type="entry name" value="PROKAR_NTER_METHYL"/>
    <property type="match status" value="1"/>
</dbReference>
<evidence type="ECO:0000256" key="1">
    <source>
        <dbReference type="SAM" id="Phobius"/>
    </source>
</evidence>
<gene>
    <name evidence="2" type="ORF">SAMN05421804_102359</name>
</gene>